<keyword evidence="8" id="KW-1185">Reference proteome</keyword>
<dbReference type="InterPro" id="IPR015813">
    <property type="entry name" value="Pyrv/PenolPyrv_kinase-like_dom"/>
</dbReference>
<evidence type="ECO:0000313" key="7">
    <source>
        <dbReference type="EMBL" id="AVZ72467.1"/>
    </source>
</evidence>
<dbReference type="Gene3D" id="3.20.20.60">
    <property type="entry name" value="Phosphoenolpyruvate-binding domains"/>
    <property type="match status" value="1"/>
</dbReference>
<dbReference type="GO" id="GO:0000287">
    <property type="term" value="F:magnesium ion binding"/>
    <property type="evidence" value="ECO:0007669"/>
    <property type="project" value="TreeGrafter"/>
</dbReference>
<protein>
    <submittedName>
        <fullName evidence="7">CoA ester lyase</fullName>
    </submittedName>
</protein>
<dbReference type="InterPro" id="IPR005000">
    <property type="entry name" value="Aldolase/citrate-lyase_domain"/>
</dbReference>
<evidence type="ECO:0000259" key="6">
    <source>
        <dbReference type="Pfam" id="PF03328"/>
    </source>
</evidence>
<gene>
    <name evidence="7" type="ORF">SLUN_09945</name>
</gene>
<dbReference type="GO" id="GO:0006107">
    <property type="term" value="P:oxaloacetate metabolic process"/>
    <property type="evidence" value="ECO:0007669"/>
    <property type="project" value="TreeGrafter"/>
</dbReference>
<dbReference type="InterPro" id="IPR011206">
    <property type="entry name" value="Citrate_lyase_beta/mcl1/mcl2"/>
</dbReference>
<dbReference type="Proteomes" id="UP000244201">
    <property type="component" value="Chromosome"/>
</dbReference>
<dbReference type="OrthoDB" id="4322898at2"/>
<reference evidence="7 8" key="1">
    <citation type="submission" date="2018-01" db="EMBL/GenBank/DDBJ databases">
        <title>Complete genome sequence of Streptomyces lunaelactis MM109T, a Ferroverdin A producer isolated from cave moonmilk deposits.</title>
        <authorList>
            <person name="Naome A."/>
            <person name="Martinet L."/>
            <person name="Maciejewska M."/>
            <person name="Anderssen S."/>
            <person name="Adam D."/>
            <person name="Tenconi E."/>
            <person name="Deflandre B."/>
            <person name="Arguelles-Arias A."/>
            <person name="Calusinska M."/>
            <person name="Copieters W."/>
            <person name="Karim L."/>
            <person name="Hanikenne M."/>
            <person name="Baurain D."/>
            <person name="van Wezel G."/>
            <person name="Smargiasso N."/>
            <person name="de Pauw E."/>
            <person name="Delfosse P."/>
            <person name="Rigali S."/>
        </authorList>
    </citation>
    <scope>NUCLEOTIDE SEQUENCE [LARGE SCALE GENOMIC DNA]</scope>
    <source>
        <strain evidence="7 8">MM109</strain>
    </source>
</reference>
<dbReference type="KEGG" id="slk:SLUN_09945"/>
<feature type="binding site" evidence="5">
    <location>
        <position position="111"/>
    </location>
    <ligand>
        <name>Mg(2+)</name>
        <dbReference type="ChEBI" id="CHEBI:18420"/>
    </ligand>
</feature>
<dbReference type="GO" id="GO:0016829">
    <property type="term" value="F:lyase activity"/>
    <property type="evidence" value="ECO:0007669"/>
    <property type="project" value="UniProtKB-KW"/>
</dbReference>
<evidence type="ECO:0000256" key="4">
    <source>
        <dbReference type="PIRSR" id="PIRSR015582-1"/>
    </source>
</evidence>
<evidence type="ECO:0000256" key="5">
    <source>
        <dbReference type="PIRSR" id="PIRSR015582-2"/>
    </source>
</evidence>
<dbReference type="GeneID" id="55655581"/>
<dbReference type="PANTHER" id="PTHR32308:SF10">
    <property type="entry name" value="CITRATE LYASE SUBUNIT BETA"/>
    <property type="match status" value="1"/>
</dbReference>
<evidence type="ECO:0000256" key="3">
    <source>
        <dbReference type="ARBA" id="ARBA00022842"/>
    </source>
</evidence>
<keyword evidence="7" id="KW-0456">Lyase</keyword>
<dbReference type="PIRSF" id="PIRSF015582">
    <property type="entry name" value="Cit_lyase_B"/>
    <property type="match status" value="1"/>
</dbReference>
<accession>A0A2R4T057</accession>
<evidence type="ECO:0000313" key="8">
    <source>
        <dbReference type="Proteomes" id="UP000244201"/>
    </source>
</evidence>
<organism evidence="7 8">
    <name type="scientific">Streptomyces lunaelactis</name>
    <dbReference type="NCBI Taxonomy" id="1535768"/>
    <lineage>
        <taxon>Bacteria</taxon>
        <taxon>Bacillati</taxon>
        <taxon>Actinomycetota</taxon>
        <taxon>Actinomycetes</taxon>
        <taxon>Kitasatosporales</taxon>
        <taxon>Streptomycetaceae</taxon>
        <taxon>Streptomyces</taxon>
    </lineage>
</organism>
<dbReference type="RefSeq" id="WP_108148149.1">
    <property type="nucleotide sequence ID" value="NZ_CP026304.1"/>
</dbReference>
<proteinExistence type="predicted"/>
<feature type="binding site" evidence="4">
    <location>
        <position position="111"/>
    </location>
    <ligand>
        <name>substrate</name>
    </ligand>
</feature>
<name>A0A2R4T057_9ACTN</name>
<evidence type="ECO:0000256" key="2">
    <source>
        <dbReference type="ARBA" id="ARBA00022723"/>
    </source>
</evidence>
<keyword evidence="3 5" id="KW-0460">Magnesium</keyword>
<sequence length="266" mass="28299">MTTPLTWLYAPGDRPEVVRKALASGADVVIVDLEDAVSPGRKEYALDATAELLASPQPLPVHVRINTPHDIETLTGLPGLRALRIPKVAYATDIQQIAARAPDLPLYPLLESALAVEHAYAIATAHPAVHGIALGESDLRADLGVRDGAGLDWPRTRIVVAARAAQLPPPIQSVFPDIRDLDALYASCAHGRSLGFLGRAAIHPHQLPVIERAFRPTPEEIEAAEEIVKAAATDEGALALPDGRFVDAAVVAAAQRTLSLARREAL</sequence>
<keyword evidence="2 5" id="KW-0479">Metal-binding</keyword>
<dbReference type="AlphaFoldDB" id="A0A2R4T057"/>
<dbReference type="EMBL" id="CP026304">
    <property type="protein sequence ID" value="AVZ72467.1"/>
    <property type="molecule type" value="Genomic_DNA"/>
</dbReference>
<dbReference type="InterPro" id="IPR040442">
    <property type="entry name" value="Pyrv_kinase-like_dom_sf"/>
</dbReference>
<feature type="domain" description="HpcH/HpaI aldolase/citrate lyase" evidence="6">
    <location>
        <begin position="7"/>
        <end position="204"/>
    </location>
</feature>
<feature type="binding site" evidence="4">
    <location>
        <position position="64"/>
    </location>
    <ligand>
        <name>substrate</name>
    </ligand>
</feature>
<dbReference type="PANTHER" id="PTHR32308">
    <property type="entry name" value="LYASE BETA SUBUNIT, PUTATIVE (AFU_ORTHOLOGUE AFUA_4G13030)-RELATED"/>
    <property type="match status" value="1"/>
</dbReference>
<evidence type="ECO:0000256" key="1">
    <source>
        <dbReference type="ARBA" id="ARBA00001946"/>
    </source>
</evidence>
<dbReference type="Pfam" id="PF03328">
    <property type="entry name" value="HpcH_HpaI"/>
    <property type="match status" value="1"/>
</dbReference>
<comment type="cofactor">
    <cofactor evidence="1">
        <name>Mg(2+)</name>
        <dbReference type="ChEBI" id="CHEBI:18420"/>
    </cofactor>
</comment>
<dbReference type="SUPFAM" id="SSF51621">
    <property type="entry name" value="Phosphoenolpyruvate/pyruvate domain"/>
    <property type="match status" value="1"/>
</dbReference>
<feature type="binding site" evidence="5">
    <location>
        <position position="138"/>
    </location>
    <ligand>
        <name>Mg(2+)</name>
        <dbReference type="ChEBI" id="CHEBI:18420"/>
    </ligand>
</feature>